<dbReference type="GO" id="GO:0016787">
    <property type="term" value="F:hydrolase activity"/>
    <property type="evidence" value="ECO:0007669"/>
    <property type="project" value="UniProtKB-KW"/>
</dbReference>
<dbReference type="RefSeq" id="WP_180284036.1">
    <property type="nucleotide sequence ID" value="NZ_JABFDB010000016.1"/>
</dbReference>
<dbReference type="Pfam" id="PF00561">
    <property type="entry name" value="Abhydrolase_1"/>
    <property type="match status" value="1"/>
</dbReference>
<evidence type="ECO:0000256" key="1">
    <source>
        <dbReference type="ARBA" id="ARBA00022801"/>
    </source>
</evidence>
<evidence type="ECO:0000259" key="2">
    <source>
        <dbReference type="Pfam" id="PF00561"/>
    </source>
</evidence>
<gene>
    <name evidence="3" type="ORF">HND93_21330</name>
</gene>
<keyword evidence="1 3" id="KW-0378">Hydrolase</keyword>
<dbReference type="Proteomes" id="UP000584642">
    <property type="component" value="Unassembled WGS sequence"/>
</dbReference>
<dbReference type="InterPro" id="IPR029058">
    <property type="entry name" value="AB_hydrolase_fold"/>
</dbReference>
<dbReference type="Gene3D" id="3.40.50.1820">
    <property type="entry name" value="alpha/beta hydrolase"/>
    <property type="match status" value="1"/>
</dbReference>
<protein>
    <submittedName>
        <fullName evidence="3">Alpha/beta hydrolase</fullName>
    </submittedName>
</protein>
<organism evidence="3 4">
    <name type="scientific">Azospirillum oleiclasticum</name>
    <dbReference type="NCBI Taxonomy" id="2735135"/>
    <lineage>
        <taxon>Bacteria</taxon>
        <taxon>Pseudomonadati</taxon>
        <taxon>Pseudomonadota</taxon>
        <taxon>Alphaproteobacteria</taxon>
        <taxon>Rhodospirillales</taxon>
        <taxon>Azospirillaceae</taxon>
        <taxon>Azospirillum</taxon>
    </lineage>
</organism>
<evidence type="ECO:0000313" key="4">
    <source>
        <dbReference type="Proteomes" id="UP000584642"/>
    </source>
</evidence>
<keyword evidence="4" id="KW-1185">Reference proteome</keyword>
<reference evidence="3 4" key="1">
    <citation type="submission" date="2020-05" db="EMBL/GenBank/DDBJ databases">
        <title>Azospirillum oleiclasticum sp. nov, a nitrogen-fixing and heavy crude oil-emulsifying bacterium isolated from the crude oil of Yumen Oilfield.</title>
        <authorList>
            <person name="Wu D."/>
            <person name="Cai M."/>
            <person name="Zhang X."/>
        </authorList>
    </citation>
    <scope>NUCLEOTIDE SEQUENCE [LARGE SCALE GENOMIC DNA]</scope>
    <source>
        <strain evidence="3 4">ROY-1-1-2</strain>
    </source>
</reference>
<sequence length="296" mass="32370">MLSGFVERRIVTSGAEIHACVGGNGPPLLLLHGFPQCHAMWHRVAPELARRFTVVATDLRGYGRSERLPGDPQHANHSKRAMAQDQVEVMRALGHERFFVAGHDRGARVTHRMALDHSDRVLRAAVIDIVPTVEVFERLDQAMATAYYHWFFLIQPGGLPEHLIGLDAAFYLRRALGSIGSGGANAGVFDDAALAEYLRAFRDPAAVHCMCEDYRAAATIDLVHDREDRAAGRKLACPLLALWGQASVVGRSYDDVAAIWRAYAPNLTAAALPGGHFLPEESPQETVEALVGFFTG</sequence>
<proteinExistence type="predicted"/>
<dbReference type="EMBL" id="JABFDB010000016">
    <property type="protein sequence ID" value="NYZ22263.1"/>
    <property type="molecule type" value="Genomic_DNA"/>
</dbReference>
<comment type="caution">
    <text evidence="3">The sequence shown here is derived from an EMBL/GenBank/DDBJ whole genome shotgun (WGS) entry which is preliminary data.</text>
</comment>
<dbReference type="PANTHER" id="PTHR43329">
    <property type="entry name" value="EPOXIDE HYDROLASE"/>
    <property type="match status" value="1"/>
</dbReference>
<dbReference type="SUPFAM" id="SSF53474">
    <property type="entry name" value="alpha/beta-Hydrolases"/>
    <property type="match status" value="1"/>
</dbReference>
<accession>A0ABX2TGL6</accession>
<feature type="domain" description="AB hydrolase-1" evidence="2">
    <location>
        <begin position="26"/>
        <end position="282"/>
    </location>
</feature>
<name>A0ABX2TGL6_9PROT</name>
<dbReference type="InterPro" id="IPR000073">
    <property type="entry name" value="AB_hydrolase_1"/>
</dbReference>
<dbReference type="PRINTS" id="PR00412">
    <property type="entry name" value="EPOXHYDRLASE"/>
</dbReference>
<dbReference type="InterPro" id="IPR000639">
    <property type="entry name" value="Epox_hydrolase-like"/>
</dbReference>
<evidence type="ECO:0000313" key="3">
    <source>
        <dbReference type="EMBL" id="NYZ22263.1"/>
    </source>
</evidence>